<proteinExistence type="predicted"/>
<comment type="caution">
    <text evidence="2">The sequence shown here is derived from an EMBL/GenBank/DDBJ whole genome shotgun (WGS) entry which is preliminary data.</text>
</comment>
<dbReference type="VEuPathDB" id="FungiDB:CLCR_11107"/>
<feature type="compositionally biased region" description="Basic and acidic residues" evidence="1">
    <location>
        <begin position="48"/>
        <end position="59"/>
    </location>
</feature>
<dbReference type="Proteomes" id="UP000094526">
    <property type="component" value="Unassembled WGS sequence"/>
</dbReference>
<keyword evidence="3" id="KW-1185">Reference proteome</keyword>
<evidence type="ECO:0000313" key="2">
    <source>
        <dbReference type="EMBL" id="OCT53306.1"/>
    </source>
</evidence>
<accession>A0A1C1CXU8</accession>
<evidence type="ECO:0000313" key="3">
    <source>
        <dbReference type="Proteomes" id="UP000094526"/>
    </source>
</evidence>
<organism evidence="2 3">
    <name type="scientific">Cladophialophora carrionii</name>
    <dbReference type="NCBI Taxonomy" id="86049"/>
    <lineage>
        <taxon>Eukaryota</taxon>
        <taxon>Fungi</taxon>
        <taxon>Dikarya</taxon>
        <taxon>Ascomycota</taxon>
        <taxon>Pezizomycotina</taxon>
        <taxon>Eurotiomycetes</taxon>
        <taxon>Chaetothyriomycetidae</taxon>
        <taxon>Chaetothyriales</taxon>
        <taxon>Herpotrichiellaceae</taxon>
        <taxon>Cladophialophora</taxon>
    </lineage>
</organism>
<gene>
    <name evidence="2" type="ORF">CLCR_11107</name>
</gene>
<dbReference type="EMBL" id="LGRB01000008">
    <property type="protein sequence ID" value="OCT53306.1"/>
    <property type="molecule type" value="Genomic_DNA"/>
</dbReference>
<feature type="compositionally biased region" description="Polar residues" evidence="1">
    <location>
        <begin position="1"/>
        <end position="13"/>
    </location>
</feature>
<evidence type="ECO:0000256" key="1">
    <source>
        <dbReference type="SAM" id="MobiDB-lite"/>
    </source>
</evidence>
<name>A0A1C1CXU8_9EURO</name>
<feature type="region of interest" description="Disordered" evidence="1">
    <location>
        <begin position="1"/>
        <end position="23"/>
    </location>
</feature>
<protein>
    <submittedName>
        <fullName evidence="2">Uncharacterized protein</fullName>
    </submittedName>
</protein>
<reference evidence="3" key="1">
    <citation type="submission" date="2015-07" db="EMBL/GenBank/DDBJ databases">
        <authorList>
            <person name="Teixeira M.M."/>
            <person name="Souza R.C."/>
            <person name="Almeida L.G."/>
            <person name="Vicente V.A."/>
            <person name="de Hoog S."/>
            <person name="Bocca A.L."/>
            <person name="de Almeida S.R."/>
            <person name="Vasconcelos A.T."/>
            <person name="Felipe M.S."/>
        </authorList>
    </citation>
    <scope>NUCLEOTIDE SEQUENCE [LARGE SCALE GENOMIC DNA]</scope>
    <source>
        <strain evidence="3">KSF</strain>
    </source>
</reference>
<feature type="region of interest" description="Disordered" evidence="1">
    <location>
        <begin position="39"/>
        <end position="59"/>
    </location>
</feature>
<dbReference type="AlphaFoldDB" id="A0A1C1CXU8"/>
<sequence length="78" mass="9139">MRRNTMQVLQVSSDLKDRPQHKAPMYQRSDQVVQVILHNTQRGGQGREPNRDDEVRDKRLNQDTIFVIPAVWKPLCSL</sequence>